<dbReference type="OrthoDB" id="1858978at2759"/>
<gene>
    <name evidence="2" type="ORF">FRX31_007638</name>
</gene>
<organism evidence="2 3">
    <name type="scientific">Thalictrum thalictroides</name>
    <name type="common">Rue-anemone</name>
    <name type="synonym">Anemone thalictroides</name>
    <dbReference type="NCBI Taxonomy" id="46969"/>
    <lineage>
        <taxon>Eukaryota</taxon>
        <taxon>Viridiplantae</taxon>
        <taxon>Streptophyta</taxon>
        <taxon>Embryophyta</taxon>
        <taxon>Tracheophyta</taxon>
        <taxon>Spermatophyta</taxon>
        <taxon>Magnoliopsida</taxon>
        <taxon>Ranunculales</taxon>
        <taxon>Ranunculaceae</taxon>
        <taxon>Thalictroideae</taxon>
        <taxon>Thalictrum</taxon>
    </lineage>
</organism>
<protein>
    <submittedName>
        <fullName evidence="2">Putative NEP-interacting protein</fullName>
    </submittedName>
</protein>
<dbReference type="EMBL" id="JABWDY010007662">
    <property type="protein sequence ID" value="KAF5202775.1"/>
    <property type="molecule type" value="Genomic_DNA"/>
</dbReference>
<evidence type="ECO:0000313" key="2">
    <source>
        <dbReference type="EMBL" id="KAF5202775.1"/>
    </source>
</evidence>
<dbReference type="InterPro" id="IPR004314">
    <property type="entry name" value="Neprosin"/>
</dbReference>
<keyword evidence="3" id="KW-1185">Reference proteome</keyword>
<accession>A0A7J6X1P0</accession>
<evidence type="ECO:0000313" key="3">
    <source>
        <dbReference type="Proteomes" id="UP000554482"/>
    </source>
</evidence>
<dbReference type="AlphaFoldDB" id="A0A7J6X1P0"/>
<reference evidence="2 3" key="1">
    <citation type="submission" date="2020-06" db="EMBL/GenBank/DDBJ databases">
        <title>Transcriptomic and genomic resources for Thalictrum thalictroides and T. hernandezii: Facilitating candidate gene discovery in an emerging model plant lineage.</title>
        <authorList>
            <person name="Arias T."/>
            <person name="Riano-Pachon D.M."/>
            <person name="Di Stilio V.S."/>
        </authorList>
    </citation>
    <scope>NUCLEOTIDE SEQUENCE [LARGE SCALE GENOMIC DNA]</scope>
    <source>
        <strain evidence="3">cv. WT478/WT964</strain>
        <tissue evidence="2">Leaves</tissue>
    </source>
</reference>
<dbReference type="PANTHER" id="PTHR31589:SF233">
    <property type="entry name" value="PROTEIN, PUTATIVE (DUF239)-RELATED"/>
    <property type="match status" value="1"/>
</dbReference>
<dbReference type="PANTHER" id="PTHR31589">
    <property type="entry name" value="PROTEIN, PUTATIVE (DUF239)-RELATED-RELATED"/>
    <property type="match status" value="1"/>
</dbReference>
<sequence length="322" mass="35742">MPQNLINEDSMSRSLSIMQKNMNCRQGTVPIRRISKENLVTAKSFLQTNLTNVHLLTKASPGMHAAYLKPPNGALYFGARAHFNVHSLSVKADQFTTSQLWIENGPPDQRNSLQAGWMVNEKINGDNATRLYAYWKVDNSKTGCFNTLCPGFVQVSPGYGVGSQLIPVSTSDNPRYIDITVFQDTVTKHWWLAVRRGKKVLNIGYWPKEILSQMVGGASFVAWGGLAVGPPNGISPPMGNGHLPVKNDLSSGCYIDNLQVLFDASGRYFSPDKDHMEIYVDNQNCYGLQYFGHIVDKDFYFIKYDRGLVFLFGGPGGNNCGV</sequence>
<dbReference type="InterPro" id="IPR053168">
    <property type="entry name" value="Glutamic_endopeptidase"/>
</dbReference>
<dbReference type="PROSITE" id="PS52045">
    <property type="entry name" value="NEPROSIN_PEP_CD"/>
    <property type="match status" value="1"/>
</dbReference>
<dbReference type="Gene3D" id="3.90.1320.10">
    <property type="entry name" value="Outer-capsid protein sigma 3, large lobe"/>
    <property type="match status" value="1"/>
</dbReference>
<proteinExistence type="predicted"/>
<dbReference type="Proteomes" id="UP000554482">
    <property type="component" value="Unassembled WGS sequence"/>
</dbReference>
<comment type="caution">
    <text evidence="2">The sequence shown here is derived from an EMBL/GenBank/DDBJ whole genome shotgun (WGS) entry which is preliminary data.</text>
</comment>
<feature type="domain" description="Neprosin PEP catalytic" evidence="1">
    <location>
        <begin position="57"/>
        <end position="321"/>
    </location>
</feature>
<dbReference type="Pfam" id="PF03080">
    <property type="entry name" value="Neprosin"/>
    <property type="match status" value="1"/>
</dbReference>
<name>A0A7J6X1P0_THATH</name>
<evidence type="ECO:0000259" key="1">
    <source>
        <dbReference type="PROSITE" id="PS52045"/>
    </source>
</evidence>